<sequence length="134" mass="14341">MMMKPVLTLAAAKEIASAAEAEARAHSWRVSIAIVDDSGRLLYFQRMDDTTNASVDIAIAKAQHAANYRRDTKFHQELLENGNHVVLTLPASMPLEGGLRLMVDDRVVGGIGVSGAQAAEDGQIAKAGADWLAK</sequence>
<dbReference type="Gene3D" id="3.30.450.150">
    <property type="entry name" value="Haem-degrading domain"/>
    <property type="match status" value="1"/>
</dbReference>
<dbReference type="InterPro" id="IPR005624">
    <property type="entry name" value="PduO/GlcC-like"/>
</dbReference>
<evidence type="ECO:0000313" key="2">
    <source>
        <dbReference type="Proteomes" id="UP000267049"/>
    </source>
</evidence>
<dbReference type="PANTHER" id="PTHR34309:SF1">
    <property type="entry name" value="PROTEIN GLCG"/>
    <property type="match status" value="1"/>
</dbReference>
<dbReference type="OrthoDB" id="1684899at2"/>
<dbReference type="SUPFAM" id="SSF143744">
    <property type="entry name" value="GlcG-like"/>
    <property type="match status" value="1"/>
</dbReference>
<dbReference type="InterPro" id="IPR052517">
    <property type="entry name" value="GlcG_carb_metab_protein"/>
</dbReference>
<accession>A0A3M8T2X1</accession>
<comment type="caution">
    <text evidence="1">The sequence shown here is derived from an EMBL/GenBank/DDBJ whole genome shotgun (WGS) entry which is preliminary data.</text>
</comment>
<proteinExistence type="predicted"/>
<dbReference type="Proteomes" id="UP000267049">
    <property type="component" value="Unassembled WGS sequence"/>
</dbReference>
<dbReference type="InterPro" id="IPR038084">
    <property type="entry name" value="PduO/GlcC-like_sf"/>
</dbReference>
<protein>
    <submittedName>
        <fullName evidence="1">Heme-binding protein</fullName>
    </submittedName>
</protein>
<dbReference type="Pfam" id="PF03928">
    <property type="entry name" value="HbpS-like"/>
    <property type="match status" value="1"/>
</dbReference>
<keyword evidence="2" id="KW-1185">Reference proteome</keyword>
<dbReference type="AlphaFoldDB" id="A0A3M8T2X1"/>
<gene>
    <name evidence="1" type="ORF">EER27_04680</name>
</gene>
<name>A0A3M8T2X1_9GAMM</name>
<dbReference type="PANTHER" id="PTHR34309">
    <property type="entry name" value="SLR1406 PROTEIN"/>
    <property type="match status" value="1"/>
</dbReference>
<organism evidence="1 2">
    <name type="scientific">Montanilutibacter psychrotolerans</name>
    <dbReference type="NCBI Taxonomy" id="1327343"/>
    <lineage>
        <taxon>Bacteria</taxon>
        <taxon>Pseudomonadati</taxon>
        <taxon>Pseudomonadota</taxon>
        <taxon>Gammaproteobacteria</taxon>
        <taxon>Lysobacterales</taxon>
        <taxon>Lysobacteraceae</taxon>
        <taxon>Montanilutibacter</taxon>
    </lineage>
</organism>
<dbReference type="EMBL" id="RIBS01000002">
    <property type="protein sequence ID" value="RNF85470.1"/>
    <property type="molecule type" value="Genomic_DNA"/>
</dbReference>
<evidence type="ECO:0000313" key="1">
    <source>
        <dbReference type="EMBL" id="RNF85470.1"/>
    </source>
</evidence>
<reference evidence="1 2" key="1">
    <citation type="submission" date="2018-11" db="EMBL/GenBank/DDBJ databases">
        <title>Lysobacter cryohumiis sp. nov., isolated from soil in the Tianshan Mountains, Xinjiang, China.</title>
        <authorList>
            <person name="Luo Y."/>
            <person name="Sheng H."/>
        </authorList>
    </citation>
    <scope>NUCLEOTIDE SEQUENCE [LARGE SCALE GENOMIC DNA]</scope>
    <source>
        <strain evidence="1 2">ZS60</strain>
    </source>
</reference>